<protein>
    <submittedName>
        <fullName evidence="2">Uncharacterized protein</fullName>
    </submittedName>
</protein>
<sequence length="72" mass="8026">MPDDNDPRGRHTVREWISLQAVDDVLSPLTSITSAELRDRYGARQAAPIESSQVDPSRVDRPRIDPRLTTAG</sequence>
<feature type="region of interest" description="Disordered" evidence="1">
    <location>
        <begin position="39"/>
        <end position="72"/>
    </location>
</feature>
<name>A0ABT1KM12_9MICO</name>
<accession>A0ABT1KM12</accession>
<evidence type="ECO:0000313" key="2">
    <source>
        <dbReference type="EMBL" id="MCP2367924.1"/>
    </source>
</evidence>
<dbReference type="RefSeq" id="WP_092669445.1">
    <property type="nucleotide sequence ID" value="NZ_JBHSOY010000003.1"/>
</dbReference>
<keyword evidence="3" id="KW-1185">Reference proteome</keyword>
<reference evidence="2" key="1">
    <citation type="submission" date="2022-06" db="EMBL/GenBank/DDBJ databases">
        <title>Genomic Encyclopedia of Type Strains, Phase III (KMG-III): the genomes of soil and plant-associated and newly described type strains.</title>
        <authorList>
            <person name="Whitman W."/>
        </authorList>
    </citation>
    <scope>NUCLEOTIDE SEQUENCE</scope>
    <source>
        <strain evidence="2">CPCC 202695</strain>
    </source>
</reference>
<evidence type="ECO:0000313" key="3">
    <source>
        <dbReference type="Proteomes" id="UP000893823"/>
    </source>
</evidence>
<comment type="caution">
    <text evidence="2">The sequence shown here is derived from an EMBL/GenBank/DDBJ whole genome shotgun (WGS) entry which is preliminary data.</text>
</comment>
<organism evidence="2 3">
    <name type="scientific">Agromyces flavus</name>
    <dbReference type="NCBI Taxonomy" id="589382"/>
    <lineage>
        <taxon>Bacteria</taxon>
        <taxon>Bacillati</taxon>
        <taxon>Actinomycetota</taxon>
        <taxon>Actinomycetes</taxon>
        <taxon>Micrococcales</taxon>
        <taxon>Microbacteriaceae</taxon>
        <taxon>Agromyces</taxon>
    </lineage>
</organism>
<dbReference type="EMBL" id="SODL02000003">
    <property type="protein sequence ID" value="MCP2367924.1"/>
    <property type="molecule type" value="Genomic_DNA"/>
</dbReference>
<proteinExistence type="predicted"/>
<evidence type="ECO:0000256" key="1">
    <source>
        <dbReference type="SAM" id="MobiDB-lite"/>
    </source>
</evidence>
<gene>
    <name evidence="2" type="ORF">BCL57_002083</name>
</gene>
<dbReference type="Proteomes" id="UP000893823">
    <property type="component" value="Unassembled WGS sequence"/>
</dbReference>
<feature type="compositionally biased region" description="Basic and acidic residues" evidence="1">
    <location>
        <begin position="57"/>
        <end position="66"/>
    </location>
</feature>